<organism evidence="2">
    <name type="scientific">viral metagenome</name>
    <dbReference type="NCBI Taxonomy" id="1070528"/>
    <lineage>
        <taxon>unclassified sequences</taxon>
        <taxon>metagenomes</taxon>
        <taxon>organismal metagenomes</taxon>
    </lineage>
</organism>
<evidence type="ECO:0000313" key="2">
    <source>
        <dbReference type="EMBL" id="QJA87229.1"/>
    </source>
</evidence>
<protein>
    <submittedName>
        <fullName evidence="2">Putative capsid morphogenesis protein</fullName>
    </submittedName>
</protein>
<accession>A0A6M3KYS7</accession>
<feature type="domain" description="Phage head morphogenesis" evidence="1">
    <location>
        <begin position="127"/>
        <end position="244"/>
    </location>
</feature>
<evidence type="ECO:0000259" key="1">
    <source>
        <dbReference type="Pfam" id="PF04233"/>
    </source>
</evidence>
<dbReference type="NCBIfam" id="TIGR01641">
    <property type="entry name" value="phageSPP1_gp7"/>
    <property type="match status" value="1"/>
</dbReference>
<dbReference type="EMBL" id="MT142690">
    <property type="protein sequence ID" value="QJA87229.1"/>
    <property type="molecule type" value="Genomic_DNA"/>
</dbReference>
<reference evidence="2" key="1">
    <citation type="submission" date="2020-03" db="EMBL/GenBank/DDBJ databases">
        <title>The deep terrestrial virosphere.</title>
        <authorList>
            <person name="Holmfeldt K."/>
            <person name="Nilsson E."/>
            <person name="Simone D."/>
            <person name="Lopez-Fernandez M."/>
            <person name="Wu X."/>
            <person name="de Brujin I."/>
            <person name="Lundin D."/>
            <person name="Andersson A."/>
            <person name="Bertilsson S."/>
            <person name="Dopson M."/>
        </authorList>
    </citation>
    <scope>NUCLEOTIDE SEQUENCE</scope>
    <source>
        <strain evidence="2">MM415B03028</strain>
    </source>
</reference>
<sequence length="346" mass="38543">MKIEKTVLRAIWPSLVQLERKIRAEYFNLGSSWTKQRYNELDKYIKATLLDTYDIPGIEASVKEELIALAVDESVGASRAMSFDGLATGINTIELSLGQATELIKFPAAGSPLNKWITNLGAGTANRLQAELNQGWIMGKSSRDLANHFQSVMRGKESEAITLSRTWTHDVANRANERVFQENRDVIEGVEWSAVLDDRTCPICGPLDGTKYYFEPGERAGFDDIPAGVSGNRPPRHARCRCELLAITKSWADLVGVENAVGLEVLEERYRPYTLRGGRPVGKGGAKITEVGQHQGDFESWIKKHPSVLRDQVGATRFQMIQDGKVSYKDLLDSQGNFKTLKELRA</sequence>
<proteinExistence type="predicted"/>
<dbReference type="Pfam" id="PF04233">
    <property type="entry name" value="Phage_Mu_F"/>
    <property type="match status" value="1"/>
</dbReference>
<dbReference type="AlphaFoldDB" id="A0A6M3KYS7"/>
<gene>
    <name evidence="2" type="ORF">MM415B03028_0007</name>
</gene>
<name>A0A6M3KYS7_9ZZZZ</name>
<dbReference type="InterPro" id="IPR006528">
    <property type="entry name" value="Phage_head_morphogenesis_dom"/>
</dbReference>